<protein>
    <submittedName>
        <fullName evidence="1">11884_t:CDS:1</fullName>
    </submittedName>
</protein>
<comment type="caution">
    <text evidence="1">The sequence shown here is derived from an EMBL/GenBank/DDBJ whole genome shotgun (WGS) entry which is preliminary data.</text>
</comment>
<feature type="non-terminal residue" evidence="1">
    <location>
        <position position="1"/>
    </location>
</feature>
<dbReference type="EMBL" id="CAJVPU010051236">
    <property type="protein sequence ID" value="CAG8760921.1"/>
    <property type="molecule type" value="Genomic_DNA"/>
</dbReference>
<proteinExistence type="predicted"/>
<feature type="non-terminal residue" evidence="1">
    <location>
        <position position="48"/>
    </location>
</feature>
<accession>A0ACA9QSW8</accession>
<sequence length="48" mass="5558">YRIAPDEQDFLNKEIDKLLKSGLIYEIKSPWTSPVVIVPKKNGKLRLC</sequence>
<name>A0ACA9QSW8_9GLOM</name>
<reference evidence="1" key="1">
    <citation type="submission" date="2021-06" db="EMBL/GenBank/DDBJ databases">
        <authorList>
            <person name="Kallberg Y."/>
            <person name="Tangrot J."/>
            <person name="Rosling A."/>
        </authorList>
    </citation>
    <scope>NUCLEOTIDE SEQUENCE</scope>
    <source>
        <strain evidence="1">IL203A</strain>
    </source>
</reference>
<organism evidence="1 2">
    <name type="scientific">Dentiscutata heterogama</name>
    <dbReference type="NCBI Taxonomy" id="1316150"/>
    <lineage>
        <taxon>Eukaryota</taxon>
        <taxon>Fungi</taxon>
        <taxon>Fungi incertae sedis</taxon>
        <taxon>Mucoromycota</taxon>
        <taxon>Glomeromycotina</taxon>
        <taxon>Glomeromycetes</taxon>
        <taxon>Diversisporales</taxon>
        <taxon>Gigasporaceae</taxon>
        <taxon>Dentiscutata</taxon>
    </lineage>
</organism>
<dbReference type="Proteomes" id="UP000789702">
    <property type="component" value="Unassembled WGS sequence"/>
</dbReference>
<evidence type="ECO:0000313" key="2">
    <source>
        <dbReference type="Proteomes" id="UP000789702"/>
    </source>
</evidence>
<gene>
    <name evidence="1" type="ORF">DHETER_LOCUS15253</name>
</gene>
<keyword evidence="2" id="KW-1185">Reference proteome</keyword>
<evidence type="ECO:0000313" key="1">
    <source>
        <dbReference type="EMBL" id="CAG8760921.1"/>
    </source>
</evidence>